<sequence>MEDRSQPLLARDDRSVGNWISIGHPTVAELCARGFDFVVIDTEHTALGLETVANMLRAIEALDEAVASIVRVPGNDRTRIKRVLDLGVDGLLVPRIETAEEAERVVDAMRYPPEGSRGAAPARASDYGRAFGEYVERANEELTTIVQIETERGVENAAGIVSVDGVDAVIVGHGDLSASLDVFGQWDHERFQSALESILEAAHGAGKPVGMLATDDEEMRRWVDAGVDFAIAGADLCYLAEGSDAARETFETMTADDGSD</sequence>
<evidence type="ECO:0000313" key="5">
    <source>
        <dbReference type="EMBL" id="ELY56117.1"/>
    </source>
</evidence>
<dbReference type="InterPro" id="IPR050251">
    <property type="entry name" value="HpcH-HpaI_aldolase"/>
</dbReference>
<dbReference type="STRING" id="1227497.C491_14247"/>
<comment type="caution">
    <text evidence="5">The sequence shown here is derived from an EMBL/GenBank/DDBJ whole genome shotgun (WGS) entry which is preliminary data.</text>
</comment>
<dbReference type="GO" id="GO:0016832">
    <property type="term" value="F:aldehyde-lyase activity"/>
    <property type="evidence" value="ECO:0007669"/>
    <property type="project" value="TreeGrafter"/>
</dbReference>
<dbReference type="InterPro" id="IPR040442">
    <property type="entry name" value="Pyrv_kinase-like_dom_sf"/>
</dbReference>
<dbReference type="GO" id="GO:0046872">
    <property type="term" value="F:metal ion binding"/>
    <property type="evidence" value="ECO:0007669"/>
    <property type="project" value="UniProtKB-KW"/>
</dbReference>
<dbReference type="OrthoDB" id="142679at2157"/>
<dbReference type="Gene3D" id="3.20.20.60">
    <property type="entry name" value="Phosphoenolpyruvate-binding domains"/>
    <property type="match status" value="1"/>
</dbReference>
<dbReference type="eggNOG" id="arCOG04974">
    <property type="taxonomic scope" value="Archaea"/>
</dbReference>
<dbReference type="AlphaFoldDB" id="L9X3D5"/>
<accession>L9X3D5</accession>
<protein>
    <submittedName>
        <fullName evidence="5">4-hydroxy-2-oxovalerate aldolase</fullName>
    </submittedName>
</protein>
<keyword evidence="2" id="KW-0479">Metal-binding</keyword>
<organism evidence="5 6">
    <name type="scientific">Natronococcus amylolyticus DSM 10524</name>
    <dbReference type="NCBI Taxonomy" id="1227497"/>
    <lineage>
        <taxon>Archaea</taxon>
        <taxon>Methanobacteriati</taxon>
        <taxon>Methanobacteriota</taxon>
        <taxon>Stenosarchaea group</taxon>
        <taxon>Halobacteria</taxon>
        <taxon>Halobacteriales</taxon>
        <taxon>Natrialbaceae</taxon>
        <taxon>Natronococcus</taxon>
    </lineage>
</organism>
<name>L9X3D5_9EURY</name>
<feature type="domain" description="HpcH/HpaI aldolase/citrate lyase" evidence="4">
    <location>
        <begin position="19"/>
        <end position="236"/>
    </location>
</feature>
<dbReference type="SUPFAM" id="SSF51621">
    <property type="entry name" value="Phosphoenolpyruvate/pyruvate domain"/>
    <property type="match status" value="1"/>
</dbReference>
<gene>
    <name evidence="5" type="ORF">C491_14247</name>
</gene>
<dbReference type="PANTHER" id="PTHR30502:SF0">
    <property type="entry name" value="PHOSPHOENOLPYRUVATE CARBOXYLASE FAMILY PROTEIN"/>
    <property type="match status" value="1"/>
</dbReference>
<keyword evidence="3" id="KW-0456">Lyase</keyword>
<dbReference type="RefSeq" id="WP_005557362.1">
    <property type="nucleotide sequence ID" value="NZ_AOIB01000028.1"/>
</dbReference>
<dbReference type="InterPro" id="IPR015813">
    <property type="entry name" value="Pyrv/PenolPyrv_kinase-like_dom"/>
</dbReference>
<comment type="similarity">
    <text evidence="1">Belongs to the HpcH/HpaI aldolase family.</text>
</comment>
<dbReference type="GO" id="GO:0005737">
    <property type="term" value="C:cytoplasm"/>
    <property type="evidence" value="ECO:0007669"/>
    <property type="project" value="TreeGrafter"/>
</dbReference>
<proteinExistence type="inferred from homology"/>
<evidence type="ECO:0000256" key="2">
    <source>
        <dbReference type="ARBA" id="ARBA00022723"/>
    </source>
</evidence>
<dbReference type="Pfam" id="PF03328">
    <property type="entry name" value="HpcH_HpaI"/>
    <property type="match status" value="1"/>
</dbReference>
<dbReference type="PANTHER" id="PTHR30502">
    <property type="entry name" value="2-KETO-3-DEOXY-L-RHAMNONATE ALDOLASE"/>
    <property type="match status" value="1"/>
</dbReference>
<keyword evidence="6" id="KW-1185">Reference proteome</keyword>
<evidence type="ECO:0000313" key="6">
    <source>
        <dbReference type="Proteomes" id="UP000011688"/>
    </source>
</evidence>
<dbReference type="Proteomes" id="UP000011688">
    <property type="component" value="Unassembled WGS sequence"/>
</dbReference>
<evidence type="ECO:0000256" key="3">
    <source>
        <dbReference type="ARBA" id="ARBA00023239"/>
    </source>
</evidence>
<evidence type="ECO:0000259" key="4">
    <source>
        <dbReference type="Pfam" id="PF03328"/>
    </source>
</evidence>
<reference evidence="5 6" key="1">
    <citation type="journal article" date="2014" name="PLoS Genet.">
        <title>Phylogenetically driven sequencing of extremely halophilic archaea reveals strategies for static and dynamic osmo-response.</title>
        <authorList>
            <person name="Becker E.A."/>
            <person name="Seitzer P.M."/>
            <person name="Tritt A."/>
            <person name="Larsen D."/>
            <person name="Krusor M."/>
            <person name="Yao A.I."/>
            <person name="Wu D."/>
            <person name="Madern D."/>
            <person name="Eisen J.A."/>
            <person name="Darling A.E."/>
            <person name="Facciotti M.T."/>
        </authorList>
    </citation>
    <scope>NUCLEOTIDE SEQUENCE [LARGE SCALE GENOMIC DNA]</scope>
    <source>
        <strain evidence="5 6">DSM 10524</strain>
    </source>
</reference>
<evidence type="ECO:0000256" key="1">
    <source>
        <dbReference type="ARBA" id="ARBA00005568"/>
    </source>
</evidence>
<dbReference type="InterPro" id="IPR005000">
    <property type="entry name" value="Aldolase/citrate-lyase_domain"/>
</dbReference>
<dbReference type="EMBL" id="AOIB01000028">
    <property type="protein sequence ID" value="ELY56117.1"/>
    <property type="molecule type" value="Genomic_DNA"/>
</dbReference>